<gene>
    <name evidence="5" type="ORF">GA0070614_2623</name>
</gene>
<protein>
    <submittedName>
        <fullName evidence="5">von Willebrand factor type A domain-containing protein</fullName>
    </submittedName>
</protein>
<dbReference type="InterPro" id="IPR045826">
    <property type="entry name" value="SpaA_PFL_dom_2"/>
</dbReference>
<feature type="transmembrane region" description="Helical" evidence="2">
    <location>
        <begin position="1061"/>
        <end position="1083"/>
    </location>
</feature>
<keyword evidence="6" id="KW-1185">Reference proteome</keyword>
<feature type="domain" description="VWFA" evidence="4">
    <location>
        <begin position="190"/>
        <end position="373"/>
    </location>
</feature>
<dbReference type="InterPro" id="IPR036465">
    <property type="entry name" value="vWFA_dom_sf"/>
</dbReference>
<dbReference type="InterPro" id="IPR002035">
    <property type="entry name" value="VWF_A"/>
</dbReference>
<evidence type="ECO:0000256" key="2">
    <source>
        <dbReference type="SAM" id="Phobius"/>
    </source>
</evidence>
<dbReference type="InterPro" id="IPR013783">
    <property type="entry name" value="Ig-like_fold"/>
</dbReference>
<dbReference type="PROSITE" id="PS50234">
    <property type="entry name" value="VWFA"/>
    <property type="match status" value="1"/>
</dbReference>
<feature type="chain" id="PRO_5008718609" evidence="3">
    <location>
        <begin position="38"/>
        <end position="1091"/>
    </location>
</feature>
<accession>A0A1C5IDS0</accession>
<evidence type="ECO:0000256" key="1">
    <source>
        <dbReference type="SAM" id="MobiDB-lite"/>
    </source>
</evidence>
<keyword evidence="2" id="KW-1133">Transmembrane helix</keyword>
<sequence>MSIMSNVRARRWWSATAALALTIGLAPLVGPQGPAVAASPTTATLTVNKGGIRTGSETVAGLAGAVFDFYAGVSGTRPGPGDTPVASCTTDAAGQCSVDVPGRTGTNQGYWIVERSAPTGWRLIQTLDTGPISSPTTPTTYNGVFTGAVANNQSYTFPVASSGNTNRTARGPIWADALDNPPLPGDCGLNIALLIDVSGSISPFLTDVKNAANGFVDALTGTPSQIAVYSFSSNAATVLNPTPVSDASGAGTVKSAINGLTAGGTTNWDAGLFQIAAAPTPYDAVIMLTDGNPTVYGPPPAQGPGNFTRFVEVENGVFSANTVKALGTRIIAVGVGAGISGSANNLAAISGPTPGEDYYQTGFEELAALFRQLALETCAGTISVVKKVVPPGGTPADAVPAGGWTFSTSTPGVTPPSGVTEDSTGAVSFTADLSGEQTEPVTLTETLQAGFSLIPQDGANASCTANGSPAAVTNSGELGFTVDARANAIVSCVVLNQSPDPVASVRVDKTWVINGETFTDPDQPAEFQASLQLTGQTDPTWGVEYPGYTAGQEITIGESLLLRFLPAGCTGTASGDLGQQTLEAGLNVFAVRNTVTCATSLELRKSVENPYGTPEPAESWTLNAFPPGGGSPVISGTTGVDGAVEPDVVYSLGESTVPGYAQTVAPGAVITPPATGSWTCTLLLRGGGSGLSLDGTNGQVAVQIGQSAVCTATNVAQPARLTLVKEVQNPFGGTATPQEWLLEALPRPRAVLPPTVRGRSGEPAVTNAEIYPNTPYDLVESGGPSGYEQVGDVRCVLTGRGTVVPTPDNVLNAGLGQNITCTFTNRQLPPPPAPARVTLVKEVENEFGGTARPQDWLLNATPPQGSGATPISGRSGTAAVTDAAATPGVGYTLTETDGPAGYEQLGAVSCVNNATGAAIPTPDDILTPIAGISYTCTWRNGQVDPGSAHLTLVKKVWKGKAHPTDWTLTAAPRDGGTPISGTSGSPAVTDVRVQVGVGYALGESGGPKGYEQVGPPRCVLTGTDTTVPVVNGVVTPQRGQDITCTFHNRLKKHLPVTGVKLTGIVGGGLLAVAAGGALLLLTWRRRRSLIA</sequence>
<dbReference type="CDD" id="cd00198">
    <property type="entry name" value="vWFA"/>
    <property type="match status" value="1"/>
</dbReference>
<evidence type="ECO:0000259" key="4">
    <source>
        <dbReference type="PROSITE" id="PS50234"/>
    </source>
</evidence>
<dbReference type="Proteomes" id="UP000198215">
    <property type="component" value="Chromosome I"/>
</dbReference>
<feature type="compositionally biased region" description="Low complexity" evidence="1">
    <location>
        <begin position="975"/>
        <end position="986"/>
    </location>
</feature>
<keyword evidence="2" id="KW-0472">Membrane</keyword>
<dbReference type="SMART" id="SM00327">
    <property type="entry name" value="VWA"/>
    <property type="match status" value="1"/>
</dbReference>
<dbReference type="Pfam" id="PF19403">
    <property type="entry name" value="SpaA_2"/>
    <property type="match status" value="4"/>
</dbReference>
<reference evidence="6" key="1">
    <citation type="submission" date="2016-06" db="EMBL/GenBank/DDBJ databases">
        <authorList>
            <person name="Varghese N."/>
            <person name="Submissions Spin"/>
        </authorList>
    </citation>
    <scope>NUCLEOTIDE SEQUENCE [LARGE SCALE GENOMIC DNA]</scope>
    <source>
        <strain evidence="6">DSM 45161</strain>
    </source>
</reference>
<dbReference type="AlphaFoldDB" id="A0A1C5IDS0"/>
<dbReference type="GO" id="GO:0005975">
    <property type="term" value="P:carbohydrate metabolic process"/>
    <property type="evidence" value="ECO:0007669"/>
    <property type="project" value="UniProtKB-ARBA"/>
</dbReference>
<evidence type="ECO:0000313" key="5">
    <source>
        <dbReference type="EMBL" id="SCG56335.1"/>
    </source>
</evidence>
<proteinExistence type="predicted"/>
<dbReference type="Pfam" id="PF13519">
    <property type="entry name" value="VWA_2"/>
    <property type="match status" value="1"/>
</dbReference>
<keyword evidence="3" id="KW-0732">Signal</keyword>
<feature type="region of interest" description="Disordered" evidence="1">
    <location>
        <begin position="967"/>
        <end position="987"/>
    </location>
</feature>
<dbReference type="Gene3D" id="2.60.40.10">
    <property type="entry name" value="Immunoglobulins"/>
    <property type="match status" value="1"/>
</dbReference>
<keyword evidence="2" id="KW-0812">Transmembrane</keyword>
<dbReference type="SUPFAM" id="SSF53300">
    <property type="entry name" value="vWA-like"/>
    <property type="match status" value="1"/>
</dbReference>
<dbReference type="Gene3D" id="3.40.50.410">
    <property type="entry name" value="von Willebrand factor, type A domain"/>
    <property type="match status" value="1"/>
</dbReference>
<feature type="signal peptide" evidence="3">
    <location>
        <begin position="1"/>
        <end position="37"/>
    </location>
</feature>
<organism evidence="5 6">
    <name type="scientific">Micromonospora coxensis</name>
    <dbReference type="NCBI Taxonomy" id="356852"/>
    <lineage>
        <taxon>Bacteria</taxon>
        <taxon>Bacillati</taxon>
        <taxon>Actinomycetota</taxon>
        <taxon>Actinomycetes</taxon>
        <taxon>Micromonosporales</taxon>
        <taxon>Micromonosporaceae</taxon>
        <taxon>Micromonospora</taxon>
    </lineage>
</organism>
<evidence type="ECO:0000313" key="6">
    <source>
        <dbReference type="Proteomes" id="UP000198215"/>
    </source>
</evidence>
<name>A0A1C5IDS0_9ACTN</name>
<dbReference type="EMBL" id="LT607753">
    <property type="protein sequence ID" value="SCG56335.1"/>
    <property type="molecule type" value="Genomic_DNA"/>
</dbReference>
<evidence type="ECO:0000256" key="3">
    <source>
        <dbReference type="SAM" id="SignalP"/>
    </source>
</evidence>